<feature type="disulfide bond" evidence="15">
    <location>
        <begin position="598"/>
        <end position="609"/>
    </location>
</feature>
<evidence type="ECO:0000256" key="18">
    <source>
        <dbReference type="SAM" id="SignalP"/>
    </source>
</evidence>
<feature type="domain" description="Peptidase M12B" evidence="19">
    <location>
        <begin position="233"/>
        <end position="530"/>
    </location>
</feature>
<evidence type="ECO:0000256" key="8">
    <source>
        <dbReference type="ARBA" id="ARBA00022801"/>
    </source>
</evidence>
<dbReference type="PRINTS" id="PR01857">
    <property type="entry name" value="ADAMTSFAMILY"/>
</dbReference>
<dbReference type="Gene3D" id="2.20.100.10">
    <property type="entry name" value="Thrombospondin type-1 (TSP1) repeat"/>
    <property type="match status" value="5"/>
</dbReference>
<reference evidence="21 22" key="1">
    <citation type="submission" date="2020-06" db="EMBL/GenBank/DDBJ databases">
        <authorList>
            <person name="Li R."/>
            <person name="Bekaert M."/>
        </authorList>
    </citation>
    <scope>NUCLEOTIDE SEQUENCE [LARGE SCALE GENOMIC DNA]</scope>
    <source>
        <strain evidence="22">wild</strain>
    </source>
</reference>
<dbReference type="Pfam" id="PF19030">
    <property type="entry name" value="TSP1_ADAMTS"/>
    <property type="match status" value="4"/>
</dbReference>
<name>A0A6J8CUW9_MYTCO</name>
<evidence type="ECO:0000256" key="4">
    <source>
        <dbReference type="ARBA" id="ARBA00022670"/>
    </source>
</evidence>
<dbReference type="Pfam" id="PF01421">
    <property type="entry name" value="Reprolysin"/>
    <property type="match status" value="2"/>
</dbReference>
<feature type="disulfide bond" evidence="15">
    <location>
        <begin position="309"/>
        <end position="452"/>
    </location>
</feature>
<evidence type="ECO:0000256" key="15">
    <source>
        <dbReference type="PIRSR" id="PIRSR613273-3"/>
    </source>
</evidence>
<evidence type="ECO:0000256" key="5">
    <source>
        <dbReference type="ARBA" id="ARBA00022723"/>
    </source>
</evidence>
<dbReference type="GO" id="GO:0006508">
    <property type="term" value="P:proteolysis"/>
    <property type="evidence" value="ECO:0007669"/>
    <property type="project" value="UniProtKB-KW"/>
</dbReference>
<evidence type="ECO:0000259" key="20">
    <source>
        <dbReference type="PROSITE" id="PS50900"/>
    </source>
</evidence>
<feature type="compositionally biased region" description="Basic and acidic residues" evidence="17">
    <location>
        <begin position="193"/>
        <end position="222"/>
    </location>
</feature>
<dbReference type="PROSITE" id="PS50215">
    <property type="entry name" value="ADAM_MEPRO"/>
    <property type="match status" value="1"/>
</dbReference>
<dbReference type="Gene3D" id="3.40.390.10">
    <property type="entry name" value="Collagenase (Catalytic Domain)"/>
    <property type="match status" value="2"/>
</dbReference>
<evidence type="ECO:0000256" key="16">
    <source>
        <dbReference type="PROSITE-ProRule" id="PRU00276"/>
    </source>
</evidence>
<dbReference type="AlphaFoldDB" id="A0A6J8CUW9"/>
<feature type="disulfide bond" evidence="15">
    <location>
        <begin position="485"/>
        <end position="509"/>
    </location>
</feature>
<dbReference type="InterPro" id="IPR002870">
    <property type="entry name" value="Peptidase_M12B_N"/>
</dbReference>
<keyword evidence="3" id="KW-0272">Extracellular matrix</keyword>
<dbReference type="Gene3D" id="2.60.120.830">
    <property type="match status" value="1"/>
</dbReference>
<dbReference type="SMART" id="SM00209">
    <property type="entry name" value="TSP1"/>
    <property type="match status" value="6"/>
</dbReference>
<dbReference type="EMBL" id="CACVKT020005968">
    <property type="protein sequence ID" value="CAC5398722.1"/>
    <property type="molecule type" value="Genomic_DNA"/>
</dbReference>
<dbReference type="InterPro" id="IPR000884">
    <property type="entry name" value="TSP1_rpt"/>
</dbReference>
<evidence type="ECO:0000256" key="17">
    <source>
        <dbReference type="SAM" id="MobiDB-lite"/>
    </source>
</evidence>
<dbReference type="Pfam" id="PF00090">
    <property type="entry name" value="TSP_1"/>
    <property type="match status" value="1"/>
</dbReference>
<keyword evidence="14" id="KW-0106">Calcium</keyword>
<accession>A0A6J8CUW9</accession>
<keyword evidence="12" id="KW-0325">Glycoprotein</keyword>
<feature type="binding site" evidence="14 16">
    <location>
        <position position="468"/>
    </location>
    <ligand>
        <name>Zn(2+)</name>
        <dbReference type="ChEBI" id="CHEBI:29105"/>
        <note>catalytic</note>
    </ligand>
</feature>
<feature type="disulfide bond" evidence="15">
    <location>
        <begin position="564"/>
        <end position="585"/>
    </location>
</feature>
<comment type="cofactor">
    <cofactor evidence="14">
        <name>Zn(2+)</name>
        <dbReference type="ChEBI" id="CHEBI:29105"/>
    </cofactor>
    <text evidence="14">Binds 1 zinc ion per subunit.</text>
</comment>
<keyword evidence="10" id="KW-0482">Metalloprotease</keyword>
<sequence>MHLYTWRSSVALLVIPYMMLQTCDCLLTDHSTEEIVIPFIVDSDGSFVSHELSHHVRHKRSSTLSSSSSPYLYVNITGFGQTFHIDLKEEKELLAPGFKVYHRQNNVNSHKETFVRSQEKPWDETRCHFSGKVRSHRGTAALSVCDGMRGIIRTADEDYIIEPHKSHKVKGHGQPHKMYKRSSLPQKQYYDSRSSRHKDNLYSSESNHDSSINKRSLKSEYNRHKRKDHLADRTVETLVVADKNLYQKHGDQNITTYTLTLFNMVAELFRDRSLGNKVSIVLVGLIILEGDEPGLTIGYHADKTLNSFCSWQAVLEGDRGRQHDHAILMTGMDLCSYKNSPCDTLGKLQYCLVFLTDRVRQHDHAILMTGMDLCSYKNSPCDTLGMDLCSYKNSPCDTLGKLQYCLVFFRWGRQHDHAILMTGMDLCSYKNSPCDTLGFAPIEGMCNRVRSCTINEDTGLTTAFTIAHEMGHNFGMFHDGEGNYCSQSAGKLMSPTLVSKDGLFQWSICSKAYLMRFLNTPQAQCLSNHSKNVAELSFPDKLPGELYDADMQCKWQFGNKAKLCGYDFGKDICKSLWCFRGRQRCETKFLPAAEGTSCGHGRWCRQGACVKFGQHGPSPVDGGWSEWSIWSECSRSCGGGVTKRERQCNKPLPQYGGMPCQGDDKVYKMCNIKVCPNGDGDFYDVQCTSYNKEPYRGWYLKWKPNHKLYDFNEPCILHCYAETYSYVFNIKHTAVDGMKCMDKNNLCINGVCKPIGCDWIVGSNASNDICGVCRGDNSTCRILSGEYTEQPKLNTYFPIAVLPKTARSIKIKENALSSNYLAIRDIFGKYLLNGEHRVAWPGEYKIGGAKFYYSRPYNEPETLTCDGPLTEDLVLEILVQDKNPGISYEYALPIDQHEKLTTKRSDMYSWSISVTACSEPCAGGSKTVSAFCRRNHYEEVDPAYCDSKSKPETGIFSCNQNPCPPRWVPEGWRECTKKCGGGKQKRKIMCRQKHSMSIDKAVKKKFCRNLPKPIKKRPCNSHACPPRWFKGKWSKCSVSCGEGTWSRKVVCKSKGAKGVRGNNVIPDDSCHGIKPNITESCKKDECPPEDQFEWHLSPWGPCSQTCGDGSRSRYLRCKQIIGDKVQELSSNRMCFGLDKPDVAMVDSCHLMPCPVAYVWLPQWHTRPWSQCSVTCGEGEQRRQVRCLNMRNEDASGCEIDKRPSASQTCKLQPCKPKEVYRSPVCEDKYPWCHLVREHNVCRHHFYGSNCCKTCHGIAIKHRT</sequence>
<keyword evidence="22" id="KW-1185">Reference proteome</keyword>
<dbReference type="EC" id="3.4.24.-" evidence="21"/>
<feature type="chain" id="PRO_5027026734" evidence="18">
    <location>
        <begin position="26"/>
        <end position="1263"/>
    </location>
</feature>
<dbReference type="InterPro" id="IPR050439">
    <property type="entry name" value="ADAMTS_ADAMTS-like"/>
</dbReference>
<evidence type="ECO:0000313" key="21">
    <source>
        <dbReference type="EMBL" id="CAC5398722.1"/>
    </source>
</evidence>
<dbReference type="PANTHER" id="PTHR13723:SF293">
    <property type="entry name" value="A DISINTEGRIN AND METALLOPROTEINASE WITH THROMBOSPONDIN MOTIFS 18"/>
    <property type="match status" value="1"/>
</dbReference>
<feature type="binding site" evidence="14">
    <location>
        <position position="343"/>
    </location>
    <ligand>
        <name>Ca(2+)</name>
        <dbReference type="ChEBI" id="CHEBI:29108"/>
        <label>2</label>
    </ligand>
</feature>
<feature type="binding site" evidence="14">
    <location>
        <position position="236"/>
    </location>
    <ligand>
        <name>Ca(2+)</name>
        <dbReference type="ChEBI" id="CHEBI:29108"/>
        <label>2</label>
    </ligand>
</feature>
<evidence type="ECO:0000256" key="11">
    <source>
        <dbReference type="ARBA" id="ARBA00023157"/>
    </source>
</evidence>
<dbReference type="CDD" id="cd04273">
    <property type="entry name" value="ZnMc_ADAMTS_like"/>
    <property type="match status" value="1"/>
</dbReference>
<dbReference type="InterPro" id="IPR001590">
    <property type="entry name" value="Peptidase_M12B"/>
</dbReference>
<evidence type="ECO:0000256" key="12">
    <source>
        <dbReference type="ARBA" id="ARBA00023180"/>
    </source>
</evidence>
<dbReference type="InterPro" id="IPR024079">
    <property type="entry name" value="MetalloPept_cat_dom_sf"/>
</dbReference>
<evidence type="ECO:0000313" key="22">
    <source>
        <dbReference type="Proteomes" id="UP000507470"/>
    </source>
</evidence>
<dbReference type="Pfam" id="PF05986">
    <property type="entry name" value="ADAMTS_spacer1"/>
    <property type="match status" value="1"/>
</dbReference>
<protein>
    <submittedName>
        <fullName evidence="21">ADAMTS18</fullName>
        <ecNumber evidence="21">3.4.24.-</ecNumber>
    </submittedName>
</protein>
<feature type="disulfide bond" evidence="15">
    <location>
        <begin position="553"/>
        <end position="578"/>
    </location>
</feature>
<feature type="region of interest" description="Disordered" evidence="17">
    <location>
        <begin position="166"/>
        <end position="226"/>
    </location>
</feature>
<feature type="binding site" evidence="14">
    <location>
        <position position="416"/>
    </location>
    <ligand>
        <name>Ca(2+)</name>
        <dbReference type="ChEBI" id="CHEBI:29108"/>
        <label>1</label>
    </ligand>
</feature>
<feature type="active site" evidence="13 16">
    <location>
        <position position="469"/>
    </location>
</feature>
<evidence type="ECO:0000256" key="14">
    <source>
        <dbReference type="PIRSR" id="PIRSR613273-2"/>
    </source>
</evidence>
<feature type="binding site" evidence="14 16">
    <location>
        <position position="478"/>
    </location>
    <ligand>
        <name>Zn(2+)</name>
        <dbReference type="ChEBI" id="CHEBI:29105"/>
        <note>catalytic</note>
    </ligand>
</feature>
<dbReference type="InterPro" id="IPR045371">
    <property type="entry name" value="ADAMTS_CR_3"/>
</dbReference>
<evidence type="ECO:0000256" key="2">
    <source>
        <dbReference type="ARBA" id="ARBA00022525"/>
    </source>
</evidence>
<dbReference type="FunFam" id="2.60.120.830:FF:000001">
    <property type="entry name" value="A disintegrin and metalloproteinase with thrombospondin motifs 1"/>
    <property type="match status" value="1"/>
</dbReference>
<evidence type="ECO:0000256" key="7">
    <source>
        <dbReference type="ARBA" id="ARBA00022737"/>
    </source>
</evidence>
<dbReference type="Pfam" id="PF01562">
    <property type="entry name" value="Pep_M12B_propep"/>
    <property type="match status" value="1"/>
</dbReference>
<organism evidence="21 22">
    <name type="scientific">Mytilus coruscus</name>
    <name type="common">Sea mussel</name>
    <dbReference type="NCBI Taxonomy" id="42192"/>
    <lineage>
        <taxon>Eukaryota</taxon>
        <taxon>Metazoa</taxon>
        <taxon>Spiralia</taxon>
        <taxon>Lophotrochozoa</taxon>
        <taxon>Mollusca</taxon>
        <taxon>Bivalvia</taxon>
        <taxon>Autobranchia</taxon>
        <taxon>Pteriomorphia</taxon>
        <taxon>Mytilida</taxon>
        <taxon>Mytiloidea</taxon>
        <taxon>Mytilidae</taxon>
        <taxon>Mytilinae</taxon>
        <taxon>Mytilus</taxon>
    </lineage>
</organism>
<feature type="disulfide bond" evidence="15">
    <location>
        <begin position="573"/>
        <end position="604"/>
    </location>
</feature>
<keyword evidence="11 15" id="KW-1015">Disulfide bond</keyword>
<feature type="compositionally biased region" description="Basic residues" evidence="17">
    <location>
        <begin position="166"/>
        <end position="180"/>
    </location>
</feature>
<dbReference type="Gene3D" id="3.40.1620.60">
    <property type="match status" value="1"/>
</dbReference>
<dbReference type="GO" id="GO:0004222">
    <property type="term" value="F:metalloendopeptidase activity"/>
    <property type="evidence" value="ECO:0007669"/>
    <property type="project" value="InterPro"/>
</dbReference>
<feature type="compositionally biased region" description="Polar residues" evidence="17">
    <location>
        <begin position="183"/>
        <end position="192"/>
    </location>
</feature>
<evidence type="ECO:0000256" key="13">
    <source>
        <dbReference type="PIRSR" id="PIRSR613273-1"/>
    </source>
</evidence>
<keyword evidence="2" id="KW-0964">Secreted</keyword>
<evidence type="ECO:0000259" key="19">
    <source>
        <dbReference type="PROSITE" id="PS50215"/>
    </source>
</evidence>
<dbReference type="FunFam" id="2.20.100.10:FF:000005">
    <property type="entry name" value="ADAM metallopeptidase with thrombospondin type 1 motif 9"/>
    <property type="match status" value="1"/>
</dbReference>
<feature type="disulfide bond" evidence="15">
    <location>
        <begin position="648"/>
        <end position="660"/>
    </location>
</feature>
<keyword evidence="4" id="KW-0645">Protease</keyword>
<dbReference type="InterPro" id="IPR013273">
    <property type="entry name" value="ADAMTS/ADAMTS-like"/>
</dbReference>
<dbReference type="GO" id="GO:0046872">
    <property type="term" value="F:metal ion binding"/>
    <property type="evidence" value="ECO:0007669"/>
    <property type="project" value="UniProtKB-KW"/>
</dbReference>
<dbReference type="Pfam" id="PF19236">
    <property type="entry name" value="ADAMTS_CR_3"/>
    <property type="match status" value="1"/>
</dbReference>
<keyword evidence="6 18" id="KW-0732">Signal</keyword>
<dbReference type="SUPFAM" id="SSF82895">
    <property type="entry name" value="TSP-1 type 1 repeat"/>
    <property type="match status" value="5"/>
</dbReference>
<comment type="caution">
    <text evidence="16">Lacks conserved residue(s) required for the propagation of feature annotation.</text>
</comment>
<dbReference type="InterPro" id="IPR036383">
    <property type="entry name" value="TSP1_rpt_sf"/>
</dbReference>
<dbReference type="GO" id="GO:0030198">
    <property type="term" value="P:extracellular matrix organization"/>
    <property type="evidence" value="ECO:0007669"/>
    <property type="project" value="InterPro"/>
</dbReference>
<dbReference type="InterPro" id="IPR010909">
    <property type="entry name" value="PLAC"/>
</dbReference>
<evidence type="ECO:0000256" key="3">
    <source>
        <dbReference type="ARBA" id="ARBA00022530"/>
    </source>
</evidence>
<evidence type="ECO:0000256" key="1">
    <source>
        <dbReference type="ARBA" id="ARBA00004498"/>
    </source>
</evidence>
<dbReference type="SUPFAM" id="SSF55486">
    <property type="entry name" value="Metalloproteases ('zincins'), catalytic domain"/>
    <property type="match status" value="2"/>
</dbReference>
<feature type="binding site" evidence="14">
    <location>
        <position position="236"/>
    </location>
    <ligand>
        <name>Ca(2+)</name>
        <dbReference type="ChEBI" id="CHEBI:29108"/>
        <label>1</label>
    </ligand>
</feature>
<keyword evidence="8 21" id="KW-0378">Hydrolase</keyword>
<evidence type="ECO:0000256" key="10">
    <source>
        <dbReference type="ARBA" id="ARBA00023049"/>
    </source>
</evidence>
<keyword evidence="5 14" id="KW-0479">Metal-binding</keyword>
<feature type="signal peptide" evidence="18">
    <location>
        <begin position="1"/>
        <end position="25"/>
    </location>
</feature>
<keyword evidence="9 14" id="KW-0862">Zinc</keyword>
<dbReference type="Pfam" id="PF08686">
    <property type="entry name" value="PLAC"/>
    <property type="match status" value="1"/>
</dbReference>
<evidence type="ECO:0000256" key="6">
    <source>
        <dbReference type="ARBA" id="ARBA00022729"/>
    </source>
</evidence>
<gene>
    <name evidence="21" type="ORF">MCOR_33066</name>
</gene>
<dbReference type="InterPro" id="IPR041645">
    <property type="entry name" value="ADAMTS_CR_2"/>
</dbReference>
<dbReference type="InterPro" id="IPR010294">
    <property type="entry name" value="ADAMTS_spacer1"/>
</dbReference>
<feature type="domain" description="PLAC" evidence="20">
    <location>
        <begin position="1221"/>
        <end position="1258"/>
    </location>
</feature>
<dbReference type="Proteomes" id="UP000507470">
    <property type="component" value="Unassembled WGS sequence"/>
</dbReference>
<dbReference type="PROSITE" id="PS50900">
    <property type="entry name" value="PLAC"/>
    <property type="match status" value="1"/>
</dbReference>
<feature type="disulfide bond" evidence="15">
    <location>
        <begin position="446"/>
        <end position="525"/>
    </location>
</feature>
<keyword evidence="7" id="KW-0677">Repeat</keyword>
<feature type="binding site" evidence="14 16">
    <location>
        <position position="472"/>
    </location>
    <ligand>
        <name>Zn(2+)</name>
        <dbReference type="ChEBI" id="CHEBI:29105"/>
        <note>catalytic</note>
    </ligand>
</feature>
<dbReference type="FunFam" id="2.20.100.10:FF:000007">
    <property type="entry name" value="Thrombospondin 1"/>
    <property type="match status" value="1"/>
</dbReference>
<dbReference type="OrthoDB" id="10035764at2759"/>
<dbReference type="PROSITE" id="PS50092">
    <property type="entry name" value="TSP1"/>
    <property type="match status" value="5"/>
</dbReference>
<feature type="binding site" evidence="14">
    <location>
        <position position="343"/>
    </location>
    <ligand>
        <name>Ca(2+)</name>
        <dbReference type="ChEBI" id="CHEBI:29108"/>
        <label>1</label>
    </ligand>
</feature>
<feature type="disulfide bond" evidence="15">
    <location>
        <begin position="633"/>
        <end position="670"/>
    </location>
</feature>
<dbReference type="Pfam" id="PF17771">
    <property type="entry name" value="ADAMTS_CR_2"/>
    <property type="match status" value="1"/>
</dbReference>
<proteinExistence type="predicted"/>
<feature type="disulfide bond" evidence="15">
    <location>
        <begin position="637"/>
        <end position="675"/>
    </location>
</feature>
<dbReference type="GO" id="GO:0031012">
    <property type="term" value="C:extracellular matrix"/>
    <property type="evidence" value="ECO:0007669"/>
    <property type="project" value="TreeGrafter"/>
</dbReference>
<dbReference type="PANTHER" id="PTHR13723">
    <property type="entry name" value="ADAMTS A DISINTEGRIN AND METALLOPROTEASE WITH THROMBOSPONDIN MOTIFS PROTEASE"/>
    <property type="match status" value="1"/>
</dbReference>
<evidence type="ECO:0000256" key="9">
    <source>
        <dbReference type="ARBA" id="ARBA00022833"/>
    </source>
</evidence>
<comment type="subcellular location">
    <subcellularLocation>
        <location evidence="1">Secreted</location>
        <location evidence="1">Extracellular space</location>
        <location evidence="1">Extracellular matrix</location>
    </subcellularLocation>
</comment>
<feature type="binding site" evidence="14">
    <location>
        <position position="525"/>
    </location>
    <ligand>
        <name>Ca(2+)</name>
        <dbReference type="ChEBI" id="CHEBI:29108"/>
        <label>1</label>
    </ligand>
</feature>